<dbReference type="InterPro" id="IPR011990">
    <property type="entry name" value="TPR-like_helical_dom_sf"/>
</dbReference>
<proteinExistence type="predicted"/>
<feature type="region of interest" description="Disordered" evidence="2">
    <location>
        <begin position="145"/>
        <end position="171"/>
    </location>
</feature>
<evidence type="ECO:0000313" key="3">
    <source>
        <dbReference type="EMBL" id="KAK5629716.1"/>
    </source>
</evidence>
<accession>A0AAN7UNK3</accession>
<dbReference type="PANTHER" id="PTHR12601:SF6">
    <property type="entry name" value="CLUSTERED MITOCHONDRIA PROTEIN HOMOLOG"/>
    <property type="match status" value="1"/>
</dbReference>
<dbReference type="EMBL" id="JAWHQM010000012">
    <property type="protein sequence ID" value="KAK5629716.1"/>
    <property type="molecule type" value="Genomic_DNA"/>
</dbReference>
<dbReference type="GO" id="GO:0048312">
    <property type="term" value="P:intracellular distribution of mitochondria"/>
    <property type="evidence" value="ECO:0007669"/>
    <property type="project" value="TreeGrafter"/>
</dbReference>
<protein>
    <submittedName>
        <fullName evidence="3">Uncharacterized protein</fullName>
    </submittedName>
</protein>
<name>A0AAN7UNK3_9PEZI</name>
<keyword evidence="1" id="KW-0963">Cytoplasm</keyword>
<organism evidence="3 4">
    <name type="scientific">Xylaria bambusicola</name>
    <dbReference type="NCBI Taxonomy" id="326684"/>
    <lineage>
        <taxon>Eukaryota</taxon>
        <taxon>Fungi</taxon>
        <taxon>Dikarya</taxon>
        <taxon>Ascomycota</taxon>
        <taxon>Pezizomycotina</taxon>
        <taxon>Sordariomycetes</taxon>
        <taxon>Xylariomycetidae</taxon>
        <taxon>Xylariales</taxon>
        <taxon>Xylariaceae</taxon>
        <taxon>Xylaria</taxon>
    </lineage>
</organism>
<dbReference type="Gene3D" id="1.25.40.10">
    <property type="entry name" value="Tetratricopeptide repeat domain"/>
    <property type="match status" value="1"/>
</dbReference>
<sequence>MLQHMQAYHESRTWFEQALTVCDRVIGPQSLQAASLLFQLAQALALDNESKAALSKMRDCYNIFREELGPENSNTKEAETWLDQLTQNAVAIAKRDKIRAGIFPTRTLGNATSASTASRGLNGGQTSVKQDDRSLDELIGWIEGSSAQKKTTKKRPGRVAPKTRVGAGASK</sequence>
<evidence type="ECO:0000256" key="1">
    <source>
        <dbReference type="ARBA" id="ARBA00022490"/>
    </source>
</evidence>
<dbReference type="AlphaFoldDB" id="A0AAN7UNK3"/>
<evidence type="ECO:0000256" key="2">
    <source>
        <dbReference type="SAM" id="MobiDB-lite"/>
    </source>
</evidence>
<reference evidence="3 4" key="1">
    <citation type="submission" date="2023-10" db="EMBL/GenBank/DDBJ databases">
        <title>Draft genome sequence of Xylaria bambusicola isolate GMP-LS, the root and basal stem rot pathogen of sugarcane in Indonesia.</title>
        <authorList>
            <person name="Selvaraj P."/>
            <person name="Muralishankar V."/>
            <person name="Muruganantham S."/>
            <person name="Sp S."/>
            <person name="Haryani S."/>
            <person name="Lau K.J.X."/>
            <person name="Naqvi N.I."/>
        </authorList>
    </citation>
    <scope>NUCLEOTIDE SEQUENCE [LARGE SCALE GENOMIC DNA]</scope>
    <source>
        <strain evidence="3">GMP-LS</strain>
    </source>
</reference>
<comment type="caution">
    <text evidence="3">The sequence shown here is derived from an EMBL/GenBank/DDBJ whole genome shotgun (WGS) entry which is preliminary data.</text>
</comment>
<dbReference type="GO" id="GO:0005737">
    <property type="term" value="C:cytoplasm"/>
    <property type="evidence" value="ECO:0007669"/>
    <property type="project" value="TreeGrafter"/>
</dbReference>
<dbReference type="FunFam" id="1.25.40.10:FF:000293">
    <property type="entry name" value="Clustered mitochondria protein homolog"/>
    <property type="match status" value="1"/>
</dbReference>
<dbReference type="Pfam" id="PF13424">
    <property type="entry name" value="TPR_12"/>
    <property type="match status" value="1"/>
</dbReference>
<evidence type="ECO:0000313" key="4">
    <source>
        <dbReference type="Proteomes" id="UP001305414"/>
    </source>
</evidence>
<dbReference type="InterPro" id="IPR027523">
    <property type="entry name" value="CLU_prot"/>
</dbReference>
<dbReference type="GO" id="GO:0003729">
    <property type="term" value="F:mRNA binding"/>
    <property type="evidence" value="ECO:0007669"/>
    <property type="project" value="TreeGrafter"/>
</dbReference>
<gene>
    <name evidence="3" type="ORF">RRF57_005431</name>
</gene>
<dbReference type="Proteomes" id="UP001305414">
    <property type="component" value="Unassembled WGS sequence"/>
</dbReference>
<dbReference type="PANTHER" id="PTHR12601">
    <property type="entry name" value="EUKARYOTIC TRANSLATION INITIATION FACTOR 3 SUBUNIT EIF-3"/>
    <property type="match status" value="1"/>
</dbReference>
<keyword evidence="4" id="KW-1185">Reference proteome</keyword>